<evidence type="ECO:0000313" key="2">
    <source>
        <dbReference type="EMBL" id="KAK7475520.1"/>
    </source>
</evidence>
<dbReference type="AlphaFoldDB" id="A0ABD0JKM2"/>
<protein>
    <recommendedName>
        <fullName evidence="4">Secreted protein</fullName>
    </recommendedName>
</protein>
<proteinExistence type="predicted"/>
<keyword evidence="3" id="KW-1185">Reference proteome</keyword>
<dbReference type="Proteomes" id="UP001519460">
    <property type="component" value="Unassembled WGS sequence"/>
</dbReference>
<name>A0ABD0JKM2_9CAEN</name>
<evidence type="ECO:0000256" key="1">
    <source>
        <dbReference type="SAM" id="SignalP"/>
    </source>
</evidence>
<comment type="caution">
    <text evidence="2">The sequence shown here is derived from an EMBL/GenBank/DDBJ whole genome shotgun (WGS) entry which is preliminary data.</text>
</comment>
<accession>A0ABD0JKM2</accession>
<feature type="signal peptide" evidence="1">
    <location>
        <begin position="1"/>
        <end position="21"/>
    </location>
</feature>
<organism evidence="2 3">
    <name type="scientific">Batillaria attramentaria</name>
    <dbReference type="NCBI Taxonomy" id="370345"/>
    <lineage>
        <taxon>Eukaryota</taxon>
        <taxon>Metazoa</taxon>
        <taxon>Spiralia</taxon>
        <taxon>Lophotrochozoa</taxon>
        <taxon>Mollusca</taxon>
        <taxon>Gastropoda</taxon>
        <taxon>Caenogastropoda</taxon>
        <taxon>Sorbeoconcha</taxon>
        <taxon>Cerithioidea</taxon>
        <taxon>Batillariidae</taxon>
        <taxon>Batillaria</taxon>
    </lineage>
</organism>
<reference evidence="2 3" key="1">
    <citation type="journal article" date="2023" name="Sci. Data">
        <title>Genome assembly of the Korean intertidal mud-creeper Batillaria attramentaria.</title>
        <authorList>
            <person name="Patra A.K."/>
            <person name="Ho P.T."/>
            <person name="Jun S."/>
            <person name="Lee S.J."/>
            <person name="Kim Y."/>
            <person name="Won Y.J."/>
        </authorList>
    </citation>
    <scope>NUCLEOTIDE SEQUENCE [LARGE SCALE GENOMIC DNA]</scope>
    <source>
        <strain evidence="2">Wonlab-2016</strain>
    </source>
</reference>
<feature type="chain" id="PRO_5044882455" description="Secreted protein" evidence="1">
    <location>
        <begin position="22"/>
        <end position="70"/>
    </location>
</feature>
<evidence type="ECO:0008006" key="4">
    <source>
        <dbReference type="Google" id="ProtNLM"/>
    </source>
</evidence>
<dbReference type="EMBL" id="JACVVK020000403">
    <property type="protein sequence ID" value="KAK7475520.1"/>
    <property type="molecule type" value="Genomic_DNA"/>
</dbReference>
<gene>
    <name evidence="2" type="ORF">BaRGS_00033209</name>
</gene>
<keyword evidence="1" id="KW-0732">Signal</keyword>
<sequence length="70" mass="8008">MLVPATVCLVSFTMLVPGRFSSVVRRQSVFGPKHIRFGCLTQPRRLVKLYTWAFRCRTGLRSQCKAVHVL</sequence>
<evidence type="ECO:0000313" key="3">
    <source>
        <dbReference type="Proteomes" id="UP001519460"/>
    </source>
</evidence>